<comment type="cofactor">
    <cofactor evidence="3">
        <name>Zn(2+)</name>
        <dbReference type="ChEBI" id="CHEBI:29105"/>
    </cofactor>
    <text evidence="3">Binds 1 zinc ion per subunit.</text>
</comment>
<name>A0A432MIM0_9BACT</name>
<reference evidence="6 7" key="1">
    <citation type="submission" date="2018-12" db="EMBL/GenBank/DDBJ databases">
        <authorList>
            <person name="Toschakov S.V."/>
        </authorList>
    </citation>
    <scope>NUCLEOTIDE SEQUENCE [LARGE SCALE GENOMIC DNA]</scope>
    <source>
        <strain evidence="6 7">GM2012</strain>
    </source>
</reference>
<reference evidence="6 7" key="2">
    <citation type="submission" date="2019-01" db="EMBL/GenBank/DDBJ databases">
        <title>Tautonia sociabilis, a novel thermotolerant planctomycete of Isosphaeraceae family, isolated from a 4000 m deep subterranean habitat.</title>
        <authorList>
            <person name="Kovaleva O.L."/>
            <person name="Elcheninov A.G."/>
            <person name="Van Heerden E."/>
            <person name="Toshchakov S.V."/>
            <person name="Novikov A."/>
            <person name="Bonch-Osmolovskaya E.A."/>
            <person name="Kublanov I.V."/>
        </authorList>
    </citation>
    <scope>NUCLEOTIDE SEQUENCE [LARGE SCALE GENOMIC DNA]</scope>
    <source>
        <strain evidence="6 7">GM2012</strain>
    </source>
</reference>
<dbReference type="GO" id="GO:0005975">
    <property type="term" value="P:carbohydrate metabolic process"/>
    <property type="evidence" value="ECO:0007669"/>
    <property type="project" value="InterPro"/>
</dbReference>
<sequence>MTTSPPLGPLRFEPILKRLIWGGRRLGSVLGKPIGPESDYAESWEIADHRHGQSLVADGPLAGTSLHELVRSRGAELLGPATAPRSQFPLLVKFIDAHQVLSVQVHPDDEQGRRLADDNGKNESWVVIAAEPGSTIFAGLKDGVTRPRFAEALEHGRVEELLHAFEPKPGDCIHIPAGTVHAIGAGVMLAEVQQMSDATFRVFDWGRVGPDGKPRPLHIAEALEVTDFSQGPVGPVRTQPEPVEGGVLEHLVRCPYFWLSRLRLSGQATVGDPDGARFTALIGLGGAATVRSGGESYRVGFGQTLLLPASIGACPISPEGGAAMILTCSVP</sequence>
<dbReference type="InterPro" id="IPR051804">
    <property type="entry name" value="Carb_Metab_Reg_Kinase/Isom"/>
</dbReference>
<dbReference type="EMBL" id="RYZH01000024">
    <property type="protein sequence ID" value="RUL87214.1"/>
    <property type="molecule type" value="Genomic_DNA"/>
</dbReference>
<dbReference type="InterPro" id="IPR011051">
    <property type="entry name" value="RmlC_Cupin_sf"/>
</dbReference>
<dbReference type="Proteomes" id="UP000280296">
    <property type="component" value="Unassembled WGS sequence"/>
</dbReference>
<dbReference type="PIRSF" id="PIRSF036894">
    <property type="entry name" value="PMI_Firm_short"/>
    <property type="match status" value="1"/>
</dbReference>
<keyword evidence="1 3" id="KW-0479">Metal-binding</keyword>
<dbReference type="GO" id="GO:0008270">
    <property type="term" value="F:zinc ion binding"/>
    <property type="evidence" value="ECO:0007669"/>
    <property type="project" value="InterPro"/>
</dbReference>
<dbReference type="RefSeq" id="WP_126725929.1">
    <property type="nucleotide sequence ID" value="NZ_RYZH01000024.1"/>
</dbReference>
<comment type="caution">
    <text evidence="6">The sequence shown here is derived from an EMBL/GenBank/DDBJ whole genome shotgun (WGS) entry which is preliminary data.</text>
</comment>
<gene>
    <name evidence="6" type="ORF">TsocGM_13390</name>
</gene>
<dbReference type="GO" id="GO:0004476">
    <property type="term" value="F:mannose-6-phosphate isomerase activity"/>
    <property type="evidence" value="ECO:0007669"/>
    <property type="project" value="InterPro"/>
</dbReference>
<dbReference type="InterPro" id="IPR014710">
    <property type="entry name" value="RmlC-like_jellyroll"/>
</dbReference>
<evidence type="ECO:0000259" key="5">
    <source>
        <dbReference type="Pfam" id="PF20511"/>
    </source>
</evidence>
<protein>
    <submittedName>
        <fullName evidence="6">Mannose-6-phosphate isomerase</fullName>
    </submittedName>
</protein>
<feature type="binding site" evidence="3">
    <location>
        <position position="123"/>
    </location>
    <ligand>
        <name>Zn(2+)</name>
        <dbReference type="ChEBI" id="CHEBI:29105"/>
    </ligand>
</feature>
<dbReference type="PANTHER" id="PTHR42742">
    <property type="entry name" value="TRANSCRIPTIONAL REPRESSOR MPRA"/>
    <property type="match status" value="1"/>
</dbReference>
<dbReference type="Pfam" id="PF20511">
    <property type="entry name" value="PMI_typeI_cat"/>
    <property type="match status" value="1"/>
</dbReference>
<organism evidence="6 7">
    <name type="scientific">Tautonia sociabilis</name>
    <dbReference type="NCBI Taxonomy" id="2080755"/>
    <lineage>
        <taxon>Bacteria</taxon>
        <taxon>Pseudomonadati</taxon>
        <taxon>Planctomycetota</taxon>
        <taxon>Planctomycetia</taxon>
        <taxon>Isosphaerales</taxon>
        <taxon>Isosphaeraceae</taxon>
        <taxon>Tautonia</taxon>
    </lineage>
</organism>
<dbReference type="PANTHER" id="PTHR42742:SF3">
    <property type="entry name" value="FRUCTOKINASE"/>
    <property type="match status" value="1"/>
</dbReference>
<dbReference type="InterPro" id="IPR046457">
    <property type="entry name" value="PMI_typeI_cat"/>
</dbReference>
<dbReference type="Gene3D" id="2.60.120.10">
    <property type="entry name" value="Jelly Rolls"/>
    <property type="match status" value="2"/>
</dbReference>
<feature type="binding site" evidence="3">
    <location>
        <position position="181"/>
    </location>
    <ligand>
        <name>Zn(2+)</name>
        <dbReference type="ChEBI" id="CHEBI:29105"/>
    </ligand>
</feature>
<accession>A0A432MIM0</accession>
<dbReference type="OrthoDB" id="9808275at2"/>
<evidence type="ECO:0000256" key="4">
    <source>
        <dbReference type="PIRSR" id="PIRSR036894-2"/>
    </source>
</evidence>
<feature type="domain" description="Phosphomannose isomerase type I catalytic" evidence="5">
    <location>
        <begin position="12"/>
        <end position="122"/>
    </location>
</feature>
<keyword evidence="2 3" id="KW-0862">Zinc</keyword>
<proteinExistence type="predicted"/>
<feature type="active site" evidence="4">
    <location>
        <position position="201"/>
    </location>
</feature>
<dbReference type="CDD" id="cd07010">
    <property type="entry name" value="cupin_PMI_type_I_N_bac"/>
    <property type="match status" value="1"/>
</dbReference>
<keyword evidence="7" id="KW-1185">Reference proteome</keyword>
<evidence type="ECO:0000256" key="2">
    <source>
        <dbReference type="ARBA" id="ARBA00022833"/>
    </source>
</evidence>
<dbReference type="SUPFAM" id="SSF51182">
    <property type="entry name" value="RmlC-like cupins"/>
    <property type="match status" value="1"/>
</dbReference>
<evidence type="ECO:0000256" key="3">
    <source>
        <dbReference type="PIRSR" id="PIRSR036894-1"/>
    </source>
</evidence>
<dbReference type="AlphaFoldDB" id="A0A432MIM0"/>
<feature type="binding site" evidence="3">
    <location>
        <position position="106"/>
    </location>
    <ligand>
        <name>Zn(2+)</name>
        <dbReference type="ChEBI" id="CHEBI:29105"/>
    </ligand>
</feature>
<evidence type="ECO:0000313" key="6">
    <source>
        <dbReference type="EMBL" id="RUL87214.1"/>
    </source>
</evidence>
<evidence type="ECO:0000256" key="1">
    <source>
        <dbReference type="ARBA" id="ARBA00022723"/>
    </source>
</evidence>
<evidence type="ECO:0000313" key="7">
    <source>
        <dbReference type="Proteomes" id="UP000280296"/>
    </source>
</evidence>
<keyword evidence="6" id="KW-0413">Isomerase</keyword>
<dbReference type="InterPro" id="IPR014628">
    <property type="entry name" value="Man6P_isomerase_Firm_short"/>
</dbReference>